<proteinExistence type="inferred from homology"/>
<reference evidence="25 26" key="1">
    <citation type="journal article" date="2022" name="Cell">
        <title>Repeat-based holocentromeres influence genome architecture and karyotype evolution.</title>
        <authorList>
            <person name="Hofstatter P.G."/>
            <person name="Thangavel G."/>
            <person name="Lux T."/>
            <person name="Neumann P."/>
            <person name="Vondrak T."/>
            <person name="Novak P."/>
            <person name="Zhang M."/>
            <person name="Costa L."/>
            <person name="Castellani M."/>
            <person name="Scott A."/>
            <person name="Toegelov H."/>
            <person name="Fuchs J."/>
            <person name="Mata-Sucre Y."/>
            <person name="Dias Y."/>
            <person name="Vanzela A.L.L."/>
            <person name="Huettel B."/>
            <person name="Almeida C.C.S."/>
            <person name="Simkova H."/>
            <person name="Souza G."/>
            <person name="Pedrosa-Harand A."/>
            <person name="Macas J."/>
            <person name="Mayer K.F.X."/>
            <person name="Houben A."/>
            <person name="Marques A."/>
        </authorList>
    </citation>
    <scope>NUCLEOTIDE SEQUENCE [LARGE SCALE GENOMIC DNA]</scope>
    <source>
        <strain evidence="25">RhyTen1mFocal</strain>
    </source>
</reference>
<protein>
    <recommendedName>
        <fullName evidence="3">non-specific serine/threonine protein kinase</fullName>
        <ecNumber evidence="3">2.7.11.1</ecNumber>
    </recommendedName>
</protein>
<feature type="binding site" evidence="21">
    <location>
        <position position="721"/>
    </location>
    <ligand>
        <name>ATP</name>
        <dbReference type="ChEBI" id="CHEBI:30616"/>
    </ligand>
</feature>
<keyword evidence="14 21" id="KW-0067">ATP-binding</keyword>
<keyword evidence="17" id="KW-0675">Receptor</keyword>
<dbReference type="FunFam" id="3.80.10.10:FF:000453">
    <property type="entry name" value="Leucine-rich receptor-like protein kinase family protein"/>
    <property type="match status" value="1"/>
</dbReference>
<evidence type="ECO:0000256" key="14">
    <source>
        <dbReference type="ARBA" id="ARBA00022840"/>
    </source>
</evidence>
<evidence type="ECO:0000313" key="26">
    <source>
        <dbReference type="Proteomes" id="UP001210211"/>
    </source>
</evidence>
<evidence type="ECO:0000256" key="1">
    <source>
        <dbReference type="ARBA" id="ARBA00004251"/>
    </source>
</evidence>
<dbReference type="PROSITE" id="PS50011">
    <property type="entry name" value="PROTEIN_KINASE_DOM"/>
    <property type="match status" value="1"/>
</dbReference>
<evidence type="ECO:0000256" key="12">
    <source>
        <dbReference type="ARBA" id="ARBA00022741"/>
    </source>
</evidence>
<keyword evidence="16 22" id="KW-0472">Membrane</keyword>
<dbReference type="InterPro" id="IPR003591">
    <property type="entry name" value="Leu-rich_rpt_typical-subtyp"/>
</dbReference>
<keyword evidence="6" id="KW-0597">Phosphoprotein</keyword>
<dbReference type="SUPFAM" id="SSF52058">
    <property type="entry name" value="L domain-like"/>
    <property type="match status" value="1"/>
</dbReference>
<evidence type="ECO:0000256" key="4">
    <source>
        <dbReference type="ARBA" id="ARBA00022475"/>
    </source>
</evidence>
<keyword evidence="12 21" id="KW-0547">Nucleotide-binding</keyword>
<dbReference type="EC" id="2.7.11.1" evidence="3"/>
<dbReference type="GO" id="GO:0009791">
    <property type="term" value="P:post-embryonic development"/>
    <property type="evidence" value="ECO:0007669"/>
    <property type="project" value="UniProtKB-ARBA"/>
</dbReference>
<dbReference type="PROSITE" id="PS00108">
    <property type="entry name" value="PROTEIN_KINASE_ST"/>
    <property type="match status" value="1"/>
</dbReference>
<evidence type="ECO:0000256" key="18">
    <source>
        <dbReference type="ARBA" id="ARBA00023180"/>
    </source>
</evidence>
<keyword evidence="8" id="KW-0808">Transferase</keyword>
<dbReference type="Pfam" id="PF00069">
    <property type="entry name" value="Pkinase"/>
    <property type="match status" value="1"/>
</dbReference>
<feature type="chain" id="PRO_5042203420" description="non-specific serine/threonine protein kinase" evidence="23">
    <location>
        <begin position="25"/>
        <end position="1011"/>
    </location>
</feature>
<dbReference type="Pfam" id="PF08263">
    <property type="entry name" value="LRRNT_2"/>
    <property type="match status" value="1"/>
</dbReference>
<dbReference type="SUPFAM" id="SSF52047">
    <property type="entry name" value="RNI-like"/>
    <property type="match status" value="1"/>
</dbReference>
<dbReference type="GO" id="GO:0006952">
    <property type="term" value="P:defense response"/>
    <property type="evidence" value="ECO:0007669"/>
    <property type="project" value="UniProtKB-ARBA"/>
</dbReference>
<dbReference type="SMART" id="SM00369">
    <property type="entry name" value="LRR_TYP"/>
    <property type="match status" value="8"/>
</dbReference>
<evidence type="ECO:0000256" key="8">
    <source>
        <dbReference type="ARBA" id="ARBA00022679"/>
    </source>
</evidence>
<evidence type="ECO:0000256" key="23">
    <source>
        <dbReference type="SAM" id="SignalP"/>
    </source>
</evidence>
<evidence type="ECO:0000256" key="3">
    <source>
        <dbReference type="ARBA" id="ARBA00012513"/>
    </source>
</evidence>
<evidence type="ECO:0000256" key="22">
    <source>
        <dbReference type="SAM" id="Phobius"/>
    </source>
</evidence>
<organism evidence="25 26">
    <name type="scientific">Rhynchospora tenuis</name>
    <dbReference type="NCBI Taxonomy" id="198213"/>
    <lineage>
        <taxon>Eukaryota</taxon>
        <taxon>Viridiplantae</taxon>
        <taxon>Streptophyta</taxon>
        <taxon>Embryophyta</taxon>
        <taxon>Tracheophyta</taxon>
        <taxon>Spermatophyta</taxon>
        <taxon>Magnoliopsida</taxon>
        <taxon>Liliopsida</taxon>
        <taxon>Poales</taxon>
        <taxon>Cyperaceae</taxon>
        <taxon>Cyperoideae</taxon>
        <taxon>Rhynchosporeae</taxon>
        <taxon>Rhynchospora</taxon>
    </lineage>
</organism>
<keyword evidence="10 23" id="KW-0732">Signal</keyword>
<evidence type="ECO:0000256" key="15">
    <source>
        <dbReference type="ARBA" id="ARBA00022989"/>
    </source>
</evidence>
<comment type="similarity">
    <text evidence="2">Belongs to the protein kinase superfamily. Ser/Thr protein kinase family.</text>
</comment>
<keyword evidence="5" id="KW-0723">Serine/threonine-protein kinase</keyword>
<feature type="transmembrane region" description="Helical" evidence="22">
    <location>
        <begin position="632"/>
        <end position="656"/>
    </location>
</feature>
<keyword evidence="13" id="KW-0418">Kinase</keyword>
<comment type="catalytic activity">
    <reaction evidence="20">
        <text>L-seryl-[protein] + ATP = O-phospho-L-seryl-[protein] + ADP + H(+)</text>
        <dbReference type="Rhea" id="RHEA:17989"/>
        <dbReference type="Rhea" id="RHEA-COMP:9863"/>
        <dbReference type="Rhea" id="RHEA-COMP:11604"/>
        <dbReference type="ChEBI" id="CHEBI:15378"/>
        <dbReference type="ChEBI" id="CHEBI:29999"/>
        <dbReference type="ChEBI" id="CHEBI:30616"/>
        <dbReference type="ChEBI" id="CHEBI:83421"/>
        <dbReference type="ChEBI" id="CHEBI:456216"/>
        <dbReference type="EC" id="2.7.11.1"/>
    </reaction>
</comment>
<keyword evidence="11" id="KW-0677">Repeat</keyword>
<dbReference type="InterPro" id="IPR011009">
    <property type="entry name" value="Kinase-like_dom_sf"/>
</dbReference>
<evidence type="ECO:0000256" key="10">
    <source>
        <dbReference type="ARBA" id="ARBA00022729"/>
    </source>
</evidence>
<comment type="caution">
    <text evidence="25">The sequence shown here is derived from an EMBL/GenBank/DDBJ whole genome shotgun (WGS) entry which is preliminary data.</text>
</comment>
<evidence type="ECO:0000256" key="21">
    <source>
        <dbReference type="PROSITE-ProRule" id="PRU10141"/>
    </source>
</evidence>
<evidence type="ECO:0000256" key="6">
    <source>
        <dbReference type="ARBA" id="ARBA00022553"/>
    </source>
</evidence>
<dbReference type="SMART" id="SM00220">
    <property type="entry name" value="S_TKc"/>
    <property type="match status" value="1"/>
</dbReference>
<dbReference type="Pfam" id="PF13855">
    <property type="entry name" value="LRR_8"/>
    <property type="match status" value="3"/>
</dbReference>
<comment type="catalytic activity">
    <reaction evidence="19">
        <text>L-threonyl-[protein] + ATP = O-phospho-L-threonyl-[protein] + ADP + H(+)</text>
        <dbReference type="Rhea" id="RHEA:46608"/>
        <dbReference type="Rhea" id="RHEA-COMP:11060"/>
        <dbReference type="Rhea" id="RHEA-COMP:11605"/>
        <dbReference type="ChEBI" id="CHEBI:15378"/>
        <dbReference type="ChEBI" id="CHEBI:30013"/>
        <dbReference type="ChEBI" id="CHEBI:30616"/>
        <dbReference type="ChEBI" id="CHEBI:61977"/>
        <dbReference type="ChEBI" id="CHEBI:456216"/>
        <dbReference type="EC" id="2.7.11.1"/>
    </reaction>
</comment>
<dbReference type="FunFam" id="3.80.10.10:FF:000077">
    <property type="entry name" value="LRR receptor-like serine/threonine-protein kinase ERL1"/>
    <property type="match status" value="1"/>
</dbReference>
<dbReference type="InterPro" id="IPR050647">
    <property type="entry name" value="Plant_LRR-RLKs"/>
</dbReference>
<evidence type="ECO:0000256" key="11">
    <source>
        <dbReference type="ARBA" id="ARBA00022737"/>
    </source>
</evidence>
<feature type="domain" description="Protein kinase" evidence="24">
    <location>
        <begin position="692"/>
        <end position="963"/>
    </location>
</feature>
<dbReference type="EMBL" id="JAMRDG010000002">
    <property type="protein sequence ID" value="KAJ3686135.1"/>
    <property type="molecule type" value="Genomic_DNA"/>
</dbReference>
<evidence type="ECO:0000256" key="2">
    <source>
        <dbReference type="ARBA" id="ARBA00008684"/>
    </source>
</evidence>
<dbReference type="Pfam" id="PF00560">
    <property type="entry name" value="LRR_1"/>
    <property type="match status" value="5"/>
</dbReference>
<evidence type="ECO:0000313" key="25">
    <source>
        <dbReference type="EMBL" id="KAJ3686135.1"/>
    </source>
</evidence>
<keyword evidence="7" id="KW-0433">Leucine-rich repeat</keyword>
<dbReference type="FunFam" id="3.80.10.10:FF:000215">
    <property type="entry name" value="Receptor-like protein kinase HSL1"/>
    <property type="match status" value="1"/>
</dbReference>
<dbReference type="GO" id="GO:0005886">
    <property type="term" value="C:plasma membrane"/>
    <property type="evidence" value="ECO:0007669"/>
    <property type="project" value="UniProtKB-SubCell"/>
</dbReference>
<evidence type="ECO:0000256" key="16">
    <source>
        <dbReference type="ARBA" id="ARBA00023136"/>
    </source>
</evidence>
<dbReference type="Gene3D" id="3.80.10.10">
    <property type="entry name" value="Ribonuclease Inhibitor"/>
    <property type="match status" value="4"/>
</dbReference>
<keyword evidence="9 22" id="KW-0812">Transmembrane</keyword>
<dbReference type="AlphaFoldDB" id="A0AAD5Z204"/>
<dbReference type="Gene3D" id="3.30.200.20">
    <property type="entry name" value="Phosphorylase Kinase, domain 1"/>
    <property type="match status" value="1"/>
</dbReference>
<evidence type="ECO:0000256" key="17">
    <source>
        <dbReference type="ARBA" id="ARBA00023170"/>
    </source>
</evidence>
<dbReference type="SUPFAM" id="SSF56112">
    <property type="entry name" value="Protein kinase-like (PK-like)"/>
    <property type="match status" value="1"/>
</dbReference>
<keyword evidence="15 22" id="KW-1133">Transmembrane helix</keyword>
<dbReference type="InterPro" id="IPR017441">
    <property type="entry name" value="Protein_kinase_ATP_BS"/>
</dbReference>
<keyword evidence="4" id="KW-1003">Cell membrane</keyword>
<dbReference type="GO" id="GO:0005524">
    <property type="term" value="F:ATP binding"/>
    <property type="evidence" value="ECO:0007669"/>
    <property type="project" value="UniProtKB-UniRule"/>
</dbReference>
<dbReference type="PROSITE" id="PS00107">
    <property type="entry name" value="PROTEIN_KINASE_ATP"/>
    <property type="match status" value="1"/>
</dbReference>
<comment type="subcellular location">
    <subcellularLocation>
        <location evidence="1">Cell membrane</location>
        <topology evidence="1">Single-pass type I membrane protein</topology>
    </subcellularLocation>
</comment>
<dbReference type="GO" id="GO:0033612">
    <property type="term" value="F:receptor serine/threonine kinase binding"/>
    <property type="evidence" value="ECO:0007669"/>
    <property type="project" value="TreeGrafter"/>
</dbReference>
<sequence length="1011" mass="110572">MGARAASLFLLLFSILHLIHLTFSLTQEGIFLLETKRSLDDPQHSLSNWNSRDPTPCNWTGVSCSPSSPVPTVTSVNLTGLNLAGSFPASLCRLPNLESLSLSWNFINGSLSSSSLIPCFGLKHLDLSQNVLVGPLPDALADMPSLRHLDLSFNNFSGRIPDSFGRFQQLEVLWLESNLLYGTIPAFLGNISTLRELNLAFNPFTPGPIPPSLSNLTSLQVLFLASCHLVGPIPPSLGQLSNLTNLDFSTNALSGLIPDSLTSLSNLVQLELYTNNISGSIPKGFSKLSRLQRIDLSNNRLEGPIPDDLFDVPKLESIHLYYNHLTGPIPVGIARSTSLVEIFLFSNRLNGSLPADLGKNSALVILDLSSNSLSGSIPPGICDHGVLRELLLINNLFSDPIPKGLARCRTLTRVRLANNRLTGEVPDGLWGLPHVSLLELSGNFLSGSISPAISSAANLSNLIISDNQFTGPIPSEIGTLSKLYQFSAGSNQLTGPLPASLCDLSQLAQLDLYNNSLSGQLLKGINSWFKLTELNLAHNSFTGGIPPELGSLPVLNYLDLSRNSLTGVVPTQLQNLHLDQFNVSDNRLVGPLPPLFATAAYRDSFLGNPGLCNDIPGLCAGSQVGSHNHKRMIWLLCSIFILSAFVLISGVGLFCWRYKRFKNHKLKVESFSWRLIPFHKLGFSEYEILDCLHEDNLIGVGASGKVYKAVLRNGQTVAVKKLHGAHSDADGNFEAEVTTLGKIRHKNILKLWCCYVQKDCKLLVYEYMQNGSLWDVLHGCNGKLLDWHTRYNIALDAAEGLSYLHHDCVPPIVHRDVKSNNILLNGEFGACVADFGVAKSVPAIGVRPEPMSAIAGSCGYIAPEYAYTLRVNEKSDVYSFGVVILELLTGKQPVDSELDDKNLVKWVSATVAEKGTDYVFDPKLGKEFREEMEKVLKIGLLCTSYIPINRPSMRWVVKMLKEVPGTDIISRLEKKNGTILPHYQDNSDPGCITLTRTNSNCSTEVNEFLFV</sequence>
<evidence type="ECO:0000259" key="24">
    <source>
        <dbReference type="PROSITE" id="PS50011"/>
    </source>
</evidence>
<dbReference type="SMART" id="SM00365">
    <property type="entry name" value="LRR_SD22"/>
    <property type="match status" value="6"/>
</dbReference>
<accession>A0AAD5Z204</accession>
<gene>
    <name evidence="25" type="ORF">LUZ61_015299</name>
</gene>
<dbReference type="PANTHER" id="PTHR48056:SF15">
    <property type="entry name" value="RECEPTOR-LIKE PROTEIN KINASE HSL1"/>
    <property type="match status" value="1"/>
</dbReference>
<evidence type="ECO:0000256" key="7">
    <source>
        <dbReference type="ARBA" id="ARBA00022614"/>
    </source>
</evidence>
<dbReference type="PANTHER" id="PTHR48056">
    <property type="entry name" value="LRR RECEPTOR-LIKE SERINE/THREONINE-PROTEIN KINASE-RELATED"/>
    <property type="match status" value="1"/>
</dbReference>
<dbReference type="Gene3D" id="1.10.510.10">
    <property type="entry name" value="Transferase(Phosphotransferase) domain 1"/>
    <property type="match status" value="1"/>
</dbReference>
<dbReference type="GO" id="GO:0051707">
    <property type="term" value="P:response to other organism"/>
    <property type="evidence" value="ECO:0007669"/>
    <property type="project" value="UniProtKB-ARBA"/>
</dbReference>
<dbReference type="FunFam" id="1.10.510.10:FF:000417">
    <property type="entry name" value="Leucine-rich repeat receptor-like protein kinase"/>
    <property type="match status" value="1"/>
</dbReference>
<dbReference type="GO" id="GO:0004674">
    <property type="term" value="F:protein serine/threonine kinase activity"/>
    <property type="evidence" value="ECO:0007669"/>
    <property type="project" value="UniProtKB-KW"/>
</dbReference>
<dbReference type="InterPro" id="IPR008271">
    <property type="entry name" value="Ser/Thr_kinase_AS"/>
</dbReference>
<evidence type="ECO:0000256" key="19">
    <source>
        <dbReference type="ARBA" id="ARBA00047899"/>
    </source>
</evidence>
<keyword evidence="26" id="KW-1185">Reference proteome</keyword>
<dbReference type="InterPro" id="IPR001611">
    <property type="entry name" value="Leu-rich_rpt"/>
</dbReference>
<name>A0AAD5Z204_9POAL</name>
<keyword evidence="18" id="KW-0325">Glycoprotein</keyword>
<evidence type="ECO:0000256" key="13">
    <source>
        <dbReference type="ARBA" id="ARBA00022777"/>
    </source>
</evidence>
<dbReference type="Proteomes" id="UP001210211">
    <property type="component" value="Unassembled WGS sequence"/>
</dbReference>
<dbReference type="InterPro" id="IPR032675">
    <property type="entry name" value="LRR_dom_sf"/>
</dbReference>
<dbReference type="InterPro" id="IPR013210">
    <property type="entry name" value="LRR_N_plant-typ"/>
</dbReference>
<feature type="signal peptide" evidence="23">
    <location>
        <begin position="1"/>
        <end position="24"/>
    </location>
</feature>
<dbReference type="InterPro" id="IPR000719">
    <property type="entry name" value="Prot_kinase_dom"/>
</dbReference>
<evidence type="ECO:0000256" key="5">
    <source>
        <dbReference type="ARBA" id="ARBA00022527"/>
    </source>
</evidence>
<evidence type="ECO:0000256" key="9">
    <source>
        <dbReference type="ARBA" id="ARBA00022692"/>
    </source>
</evidence>
<evidence type="ECO:0000256" key="20">
    <source>
        <dbReference type="ARBA" id="ARBA00048679"/>
    </source>
</evidence>